<sequence>MKRMRRCTVACMVLFLVLSEPFAALAVAQEATEQTAATISFLVGNVRVKRARAFRSVKAELDMELRVGDIIRTFSGARAEIQLEGGDYLRLKENSRLEITKLERRGNHRHRGFRTWVGSVLARVGRLTTRESTFEMSSPTMVAAVRGTTFSTTVGADETTELAVLDGTMGVINPEVPGPEVMVEEKQKTTVRRGVPPAVPIALTAAEIAALTAWAQAVWQVGAAAGTGAGTGAGAGAGVAPTTAAEAAATTPWYLSAPVLAGAVGVGAAVTTAVIIAGQGEEPGKATVRITVQW</sequence>
<evidence type="ECO:0000259" key="2">
    <source>
        <dbReference type="Pfam" id="PF04773"/>
    </source>
</evidence>
<dbReference type="PANTHER" id="PTHR38731">
    <property type="entry name" value="LIPL45-RELATED LIPOPROTEIN-RELATED"/>
    <property type="match status" value="1"/>
</dbReference>
<gene>
    <name evidence="3" type="ORF">AMJ39_07150</name>
</gene>
<dbReference type="STRING" id="1703770.AMJ39_07150"/>
<reference evidence="3 4" key="1">
    <citation type="journal article" date="2015" name="Microbiome">
        <title>Genomic resolution of linkages in carbon, nitrogen, and sulfur cycling among widespread estuary sediment bacteria.</title>
        <authorList>
            <person name="Baker B.J."/>
            <person name="Lazar C.S."/>
            <person name="Teske A.P."/>
            <person name="Dick G.J."/>
        </authorList>
    </citation>
    <scope>NUCLEOTIDE SEQUENCE [LARGE SCALE GENOMIC DNA]</scope>
    <source>
        <strain evidence="3">DG_24</strain>
    </source>
</reference>
<protein>
    <recommendedName>
        <fullName evidence="2">FecR protein domain-containing protein</fullName>
    </recommendedName>
</protein>
<dbReference type="AlphaFoldDB" id="A0A0S7WRD6"/>
<feature type="signal peptide" evidence="1">
    <location>
        <begin position="1"/>
        <end position="26"/>
    </location>
</feature>
<feature type="domain" description="FecR protein" evidence="2">
    <location>
        <begin position="69"/>
        <end position="168"/>
    </location>
</feature>
<proteinExistence type="predicted"/>
<evidence type="ECO:0000313" key="3">
    <source>
        <dbReference type="EMBL" id="KPJ52698.1"/>
    </source>
</evidence>
<dbReference type="Proteomes" id="UP000052008">
    <property type="component" value="Unassembled WGS sequence"/>
</dbReference>
<evidence type="ECO:0000313" key="4">
    <source>
        <dbReference type="Proteomes" id="UP000052008"/>
    </source>
</evidence>
<evidence type="ECO:0000256" key="1">
    <source>
        <dbReference type="SAM" id="SignalP"/>
    </source>
</evidence>
<comment type="caution">
    <text evidence="3">The sequence shown here is derived from an EMBL/GenBank/DDBJ whole genome shotgun (WGS) entry which is preliminary data.</text>
</comment>
<dbReference type="InterPro" id="IPR006860">
    <property type="entry name" value="FecR"/>
</dbReference>
<name>A0A0S7WRD6_UNCT6</name>
<organism evidence="3 4">
    <name type="scientific">candidate division TA06 bacterium DG_24</name>
    <dbReference type="NCBI Taxonomy" id="1703770"/>
    <lineage>
        <taxon>Bacteria</taxon>
        <taxon>Bacteria division TA06</taxon>
    </lineage>
</organism>
<dbReference type="PANTHER" id="PTHR38731:SF1">
    <property type="entry name" value="FECR PROTEIN DOMAIN-CONTAINING PROTEIN"/>
    <property type="match status" value="1"/>
</dbReference>
<accession>A0A0S7WRD6</accession>
<dbReference type="EMBL" id="LIZS01000045">
    <property type="protein sequence ID" value="KPJ52698.1"/>
    <property type="molecule type" value="Genomic_DNA"/>
</dbReference>
<feature type="chain" id="PRO_5006639591" description="FecR protein domain-containing protein" evidence="1">
    <location>
        <begin position="27"/>
        <end position="294"/>
    </location>
</feature>
<keyword evidence="1" id="KW-0732">Signal</keyword>
<dbReference type="Gene3D" id="2.60.120.1440">
    <property type="match status" value="1"/>
</dbReference>
<dbReference type="Pfam" id="PF04773">
    <property type="entry name" value="FecR"/>
    <property type="match status" value="1"/>
</dbReference>